<dbReference type="GeneID" id="17253345"/>
<evidence type="ECO:0000256" key="5">
    <source>
        <dbReference type="ARBA" id="ARBA00022801"/>
    </source>
</evidence>
<dbReference type="PANTHER" id="PTHR11802:SF3">
    <property type="entry name" value="RETINOID-INDUCIBLE SERINE CARBOXYPEPTIDASE"/>
    <property type="match status" value="1"/>
</dbReference>
<reference evidence="9" key="1">
    <citation type="journal article" date="2013" name="Nature">
        <title>Pan genome of the phytoplankton Emiliania underpins its global distribution.</title>
        <authorList>
            <person name="Read B.A."/>
            <person name="Kegel J."/>
            <person name="Klute M.J."/>
            <person name="Kuo A."/>
            <person name="Lefebvre S.C."/>
            <person name="Maumus F."/>
            <person name="Mayer C."/>
            <person name="Miller J."/>
            <person name="Monier A."/>
            <person name="Salamov A."/>
            <person name="Young J."/>
            <person name="Aguilar M."/>
            <person name="Claverie J.M."/>
            <person name="Frickenhaus S."/>
            <person name="Gonzalez K."/>
            <person name="Herman E.K."/>
            <person name="Lin Y.C."/>
            <person name="Napier J."/>
            <person name="Ogata H."/>
            <person name="Sarno A.F."/>
            <person name="Shmutz J."/>
            <person name="Schroeder D."/>
            <person name="de Vargas C."/>
            <person name="Verret F."/>
            <person name="von Dassow P."/>
            <person name="Valentin K."/>
            <person name="Van de Peer Y."/>
            <person name="Wheeler G."/>
            <person name="Dacks J.B."/>
            <person name="Delwiche C.F."/>
            <person name="Dyhrman S.T."/>
            <person name="Glockner G."/>
            <person name="John U."/>
            <person name="Richards T."/>
            <person name="Worden A.Z."/>
            <person name="Zhang X."/>
            <person name="Grigoriev I.V."/>
            <person name="Allen A.E."/>
            <person name="Bidle K."/>
            <person name="Borodovsky M."/>
            <person name="Bowler C."/>
            <person name="Brownlee C."/>
            <person name="Cock J.M."/>
            <person name="Elias M."/>
            <person name="Gladyshev V.N."/>
            <person name="Groth M."/>
            <person name="Guda C."/>
            <person name="Hadaegh A."/>
            <person name="Iglesias-Rodriguez M.D."/>
            <person name="Jenkins J."/>
            <person name="Jones B.M."/>
            <person name="Lawson T."/>
            <person name="Leese F."/>
            <person name="Lindquist E."/>
            <person name="Lobanov A."/>
            <person name="Lomsadze A."/>
            <person name="Malik S.B."/>
            <person name="Marsh M.E."/>
            <person name="Mackinder L."/>
            <person name="Mock T."/>
            <person name="Mueller-Roeber B."/>
            <person name="Pagarete A."/>
            <person name="Parker M."/>
            <person name="Probert I."/>
            <person name="Quesneville H."/>
            <person name="Raines C."/>
            <person name="Rensing S.A."/>
            <person name="Riano-Pachon D.M."/>
            <person name="Richier S."/>
            <person name="Rokitta S."/>
            <person name="Shiraiwa Y."/>
            <person name="Soanes D.M."/>
            <person name="van der Giezen M."/>
            <person name="Wahlund T.M."/>
            <person name="Williams B."/>
            <person name="Wilson W."/>
            <person name="Wolfe G."/>
            <person name="Wurch L.L."/>
        </authorList>
    </citation>
    <scope>NUCLEOTIDE SEQUENCE</scope>
</reference>
<evidence type="ECO:0000256" key="1">
    <source>
        <dbReference type="ARBA" id="ARBA00009431"/>
    </source>
</evidence>
<organism evidence="8 9">
    <name type="scientific">Emiliania huxleyi (strain CCMP1516)</name>
    <dbReference type="NCBI Taxonomy" id="280463"/>
    <lineage>
        <taxon>Eukaryota</taxon>
        <taxon>Haptista</taxon>
        <taxon>Haptophyta</taxon>
        <taxon>Prymnesiophyceae</taxon>
        <taxon>Isochrysidales</taxon>
        <taxon>Noelaerhabdaceae</taxon>
        <taxon>Emiliania</taxon>
    </lineage>
</organism>
<keyword evidence="3 7" id="KW-0645">Protease</keyword>
<proteinExistence type="inferred from homology"/>
<dbReference type="Pfam" id="PF00450">
    <property type="entry name" value="Peptidase_S10"/>
    <property type="match status" value="1"/>
</dbReference>
<dbReference type="InterPro" id="IPR029058">
    <property type="entry name" value="AB_hydrolase_fold"/>
</dbReference>
<accession>A0A0D3I7F7</accession>
<dbReference type="Gene3D" id="3.40.50.1820">
    <property type="entry name" value="alpha/beta hydrolase"/>
    <property type="match status" value="1"/>
</dbReference>
<dbReference type="EnsemblProtists" id="EOD07192">
    <property type="protein sequence ID" value="EOD07192"/>
    <property type="gene ID" value="EMIHUDRAFT_198526"/>
</dbReference>
<evidence type="ECO:0000256" key="2">
    <source>
        <dbReference type="ARBA" id="ARBA00022645"/>
    </source>
</evidence>
<evidence type="ECO:0000256" key="3">
    <source>
        <dbReference type="ARBA" id="ARBA00022670"/>
    </source>
</evidence>
<dbReference type="InterPro" id="IPR001563">
    <property type="entry name" value="Peptidase_S10"/>
</dbReference>
<dbReference type="PANTHER" id="PTHR11802">
    <property type="entry name" value="SERINE PROTEASE FAMILY S10 SERINE CARBOXYPEPTIDASE"/>
    <property type="match status" value="1"/>
</dbReference>
<dbReference type="GO" id="GO:0004185">
    <property type="term" value="F:serine-type carboxypeptidase activity"/>
    <property type="evidence" value="ECO:0007669"/>
    <property type="project" value="UniProtKB-UniRule"/>
</dbReference>
<dbReference type="EC" id="3.4.16.-" evidence="7"/>
<dbReference type="STRING" id="2903.R1BD14"/>
<comment type="similarity">
    <text evidence="1 7">Belongs to the peptidase S10 family.</text>
</comment>
<evidence type="ECO:0000256" key="7">
    <source>
        <dbReference type="RuleBase" id="RU361156"/>
    </source>
</evidence>
<dbReference type="KEGG" id="ehx:EMIHUDRAFT_198526"/>
<reference evidence="8" key="2">
    <citation type="submission" date="2024-10" db="UniProtKB">
        <authorList>
            <consortium name="EnsemblProtists"/>
        </authorList>
    </citation>
    <scope>IDENTIFICATION</scope>
</reference>
<dbReference type="RefSeq" id="XP_005759621.1">
    <property type="nucleotide sequence ID" value="XM_005759564.1"/>
</dbReference>
<dbReference type="PROSITE" id="PS00131">
    <property type="entry name" value="CARBOXYPEPT_SER_SER"/>
    <property type="match status" value="1"/>
</dbReference>
<keyword evidence="6" id="KW-0325">Glycoprotein</keyword>
<dbReference type="SUPFAM" id="SSF53474">
    <property type="entry name" value="alpha/beta-Hydrolases"/>
    <property type="match status" value="1"/>
</dbReference>
<evidence type="ECO:0000256" key="6">
    <source>
        <dbReference type="ARBA" id="ARBA00023180"/>
    </source>
</evidence>
<keyword evidence="4" id="KW-0732">Signal</keyword>
<name>A0A0D3I7F7_EMIH1</name>
<keyword evidence="5 7" id="KW-0378">Hydrolase</keyword>
<keyword evidence="9" id="KW-1185">Reference proteome</keyword>
<dbReference type="AlphaFoldDB" id="A0A0D3I7F7"/>
<dbReference type="Proteomes" id="UP000013827">
    <property type="component" value="Unassembled WGS sequence"/>
</dbReference>
<protein>
    <recommendedName>
        <fullName evidence="7">Carboxypeptidase</fullName>
        <ecNumber evidence="7">3.4.16.-</ecNumber>
    </recommendedName>
</protein>
<dbReference type="InterPro" id="IPR018202">
    <property type="entry name" value="Ser_caboxypep_ser_AS"/>
</dbReference>
<sequence>MLEAGKALEAREVSKVVIDGAFKGHAGYLSVASASGKRTNHLWFWYQPCRNGCTHGEAILTQYFAGGPGSGSQGPAFNEMGNFFVDDKGLLQDRCYSWCLDNDCLFVDNPIQAGLSYQVDEAGEVVPLLDTEWANSEEGTRQQVAILLQVYKLFPELKPAPFWITGESYAGNYCPWFAKAVLAHNAAAADDAKINLKGLSVGDPCLGWSVQTKHYGDYLWATGLIHKDGAEKIDELFASSREHLKDNNCPAFFAKWNSVWNDDGAFDGAPDFLFETLTGSTATDIILVGGGRDAQGNYQDFLARHSKAMHFDGTPAADYISDGSSLGGWFTTKRKAIYKAYVESGDFCQETAPMYFTELLPAGLDIHIYSSNMDALLGPHTTEPGITMGLEAAGLKEDFYEQKRTIWKRSPDSRQPVGYSRCAALGGRFCYSVIRNAGHETPMFQPASAYDMTKRFFDGRAFDNSYHDPNPPVCTLPQKSFDVSIAGYEIDPA</sequence>
<evidence type="ECO:0000313" key="8">
    <source>
        <dbReference type="EnsemblProtists" id="EOD07192"/>
    </source>
</evidence>
<evidence type="ECO:0000256" key="4">
    <source>
        <dbReference type="ARBA" id="ARBA00022729"/>
    </source>
</evidence>
<dbReference type="GO" id="GO:0006508">
    <property type="term" value="P:proteolysis"/>
    <property type="evidence" value="ECO:0007669"/>
    <property type="project" value="UniProtKB-KW"/>
</dbReference>
<dbReference type="eggNOG" id="KOG1282">
    <property type="taxonomic scope" value="Eukaryota"/>
</dbReference>
<dbReference type="HOGENOM" id="CLU_008523_10_1_1"/>
<dbReference type="PRINTS" id="PR00724">
    <property type="entry name" value="CRBOXYPTASEC"/>
</dbReference>
<evidence type="ECO:0000313" key="9">
    <source>
        <dbReference type="Proteomes" id="UP000013827"/>
    </source>
</evidence>
<keyword evidence="2 7" id="KW-0121">Carboxypeptidase</keyword>